<proteinExistence type="predicted"/>
<evidence type="ECO:0000313" key="1">
    <source>
        <dbReference type="EMBL" id="CAE0840856.1"/>
    </source>
</evidence>
<dbReference type="AlphaFoldDB" id="A0A7S4LNQ9"/>
<name>A0A7S4LNQ9_OXYMA</name>
<accession>A0A7S4LNQ9</accession>
<dbReference type="EMBL" id="HBJB01000840">
    <property type="protein sequence ID" value="CAE0840856.1"/>
    <property type="molecule type" value="Transcribed_RNA"/>
</dbReference>
<sequence length="269" mass="26845">MEMDIGVATAGVTEVLVTTAAKAVLAAELGVEASAIAINDVTMTGSKYAIDYSVDVAASAQADFEAKATAMADNAADIAAEMKSELGTVAAALTVTVTVTQPPQKETTTTTTTSAPSTVTKVSGEMKFTAEGLDTAKVEAAAKKALATVLGVAESDLTVTATSEASASSGRRLAAMDWTVQYQAEVEGSQKAALETKVTALEAGAGGSAELETALAAAVKAEAGSDVVITGLTFTGTVTEEEKDTETDASSSPLVGVGVAIAVILRGLA</sequence>
<gene>
    <name evidence="1" type="ORF">OMAR00294_LOCUS730</name>
</gene>
<reference evidence="1" key="1">
    <citation type="submission" date="2021-01" db="EMBL/GenBank/DDBJ databases">
        <authorList>
            <person name="Corre E."/>
            <person name="Pelletier E."/>
            <person name="Niang G."/>
            <person name="Scheremetjew M."/>
            <person name="Finn R."/>
            <person name="Kale V."/>
            <person name="Holt S."/>
            <person name="Cochrane G."/>
            <person name="Meng A."/>
            <person name="Brown T."/>
            <person name="Cohen L."/>
        </authorList>
    </citation>
    <scope>NUCLEOTIDE SEQUENCE</scope>
    <source>
        <strain evidence="1">LB1974</strain>
    </source>
</reference>
<protein>
    <submittedName>
        <fullName evidence="1">Uncharacterized protein</fullName>
    </submittedName>
</protein>
<organism evidence="1">
    <name type="scientific">Oxyrrhis marina</name>
    <name type="common">Dinoflagellate</name>
    <dbReference type="NCBI Taxonomy" id="2969"/>
    <lineage>
        <taxon>Eukaryota</taxon>
        <taxon>Sar</taxon>
        <taxon>Alveolata</taxon>
        <taxon>Dinophyceae</taxon>
        <taxon>Oxyrrhinales</taxon>
        <taxon>Oxyrrhinaceae</taxon>
        <taxon>Oxyrrhis</taxon>
    </lineage>
</organism>